<feature type="region of interest" description="Disordered" evidence="1">
    <location>
        <begin position="1"/>
        <end position="21"/>
    </location>
</feature>
<gene>
    <name evidence="2" type="ORF">CABS02_10709</name>
</gene>
<evidence type="ECO:0000313" key="2">
    <source>
        <dbReference type="EMBL" id="KAI3541535.1"/>
    </source>
</evidence>
<evidence type="ECO:0000256" key="1">
    <source>
        <dbReference type="SAM" id="MobiDB-lite"/>
    </source>
</evidence>
<dbReference type="EMBL" id="SDAQ01000083">
    <property type="protein sequence ID" value="KAI3541535.1"/>
    <property type="molecule type" value="Genomic_DNA"/>
</dbReference>
<protein>
    <submittedName>
        <fullName evidence="2">Uncharacterized protein</fullName>
    </submittedName>
</protein>
<proteinExistence type="predicted"/>
<comment type="caution">
    <text evidence="2">The sequence shown here is derived from an EMBL/GenBank/DDBJ whole genome shotgun (WGS) entry which is preliminary data.</text>
</comment>
<dbReference type="Proteomes" id="UP001056436">
    <property type="component" value="Unassembled WGS sequence"/>
</dbReference>
<name>A0A9P9X890_9PEZI</name>
<organism evidence="2 3">
    <name type="scientific">Colletotrichum abscissum</name>
    <dbReference type="NCBI Taxonomy" id="1671311"/>
    <lineage>
        <taxon>Eukaryota</taxon>
        <taxon>Fungi</taxon>
        <taxon>Dikarya</taxon>
        <taxon>Ascomycota</taxon>
        <taxon>Pezizomycotina</taxon>
        <taxon>Sordariomycetes</taxon>
        <taxon>Hypocreomycetidae</taxon>
        <taxon>Glomerellales</taxon>
        <taxon>Glomerellaceae</taxon>
        <taxon>Colletotrichum</taxon>
        <taxon>Colletotrichum acutatum species complex</taxon>
    </lineage>
</organism>
<accession>A0A9P9X890</accession>
<reference evidence="2" key="1">
    <citation type="submission" date="2019-01" db="EMBL/GenBank/DDBJ databases">
        <title>Colletotrichum abscissum LGMF1257.</title>
        <authorList>
            <person name="Baroncelli R."/>
        </authorList>
    </citation>
    <scope>NUCLEOTIDE SEQUENCE</scope>
    <source>
        <strain evidence="2">Ca142</strain>
    </source>
</reference>
<sequence length="57" mass="5903">MGTGGHENGARLPDSLPSISSGPCHSCKPSLPKRAAPCNCHPHFSGHGRINLASTRV</sequence>
<evidence type="ECO:0000313" key="3">
    <source>
        <dbReference type="Proteomes" id="UP001056436"/>
    </source>
</evidence>
<dbReference type="AlphaFoldDB" id="A0A9P9X890"/>
<keyword evidence="3" id="KW-1185">Reference proteome</keyword>